<feature type="compositionally biased region" description="Polar residues" evidence="2">
    <location>
        <begin position="252"/>
        <end position="262"/>
    </location>
</feature>
<feature type="compositionally biased region" description="Polar residues" evidence="2">
    <location>
        <begin position="118"/>
        <end position="135"/>
    </location>
</feature>
<feature type="region of interest" description="Disordered" evidence="2">
    <location>
        <begin position="652"/>
        <end position="744"/>
    </location>
</feature>
<feature type="compositionally biased region" description="Acidic residues" evidence="2">
    <location>
        <begin position="43"/>
        <end position="53"/>
    </location>
</feature>
<feature type="compositionally biased region" description="Polar residues" evidence="2">
    <location>
        <begin position="887"/>
        <end position="905"/>
    </location>
</feature>
<dbReference type="Gene3D" id="2.20.70.10">
    <property type="match status" value="2"/>
</dbReference>
<keyword evidence="4" id="KW-1185">Reference proteome</keyword>
<dbReference type="PROSITE" id="PS50020">
    <property type="entry name" value="WW_DOMAIN_2"/>
    <property type="match status" value="2"/>
</dbReference>
<dbReference type="InterPro" id="IPR053076">
    <property type="entry name" value="WW_domain_protein"/>
</dbReference>
<organism evidence="4 5">
    <name type="scientific">Saccoglossus kowalevskii</name>
    <name type="common">Acorn worm</name>
    <dbReference type="NCBI Taxonomy" id="10224"/>
    <lineage>
        <taxon>Eukaryota</taxon>
        <taxon>Metazoa</taxon>
        <taxon>Hemichordata</taxon>
        <taxon>Enteropneusta</taxon>
        <taxon>Harrimaniidae</taxon>
        <taxon>Saccoglossus</taxon>
    </lineage>
</organism>
<feature type="coiled-coil region" evidence="1">
    <location>
        <begin position="471"/>
        <end position="506"/>
    </location>
</feature>
<name>A0ABM0GXQ2_SACKO</name>
<reference evidence="5" key="1">
    <citation type="submission" date="2025-08" db="UniProtKB">
        <authorList>
            <consortium name="RefSeq"/>
        </authorList>
    </citation>
    <scope>IDENTIFICATION</scope>
    <source>
        <tissue evidence="5">Testes</tissue>
    </source>
</reference>
<dbReference type="GeneID" id="100376642"/>
<feature type="compositionally biased region" description="Basic residues" evidence="2">
    <location>
        <begin position="910"/>
        <end position="920"/>
    </location>
</feature>
<dbReference type="CDD" id="cd00201">
    <property type="entry name" value="WW"/>
    <property type="match status" value="2"/>
</dbReference>
<dbReference type="SUPFAM" id="SSF51045">
    <property type="entry name" value="WW domain"/>
    <property type="match status" value="2"/>
</dbReference>
<proteinExistence type="predicted"/>
<feature type="region of interest" description="Disordered" evidence="2">
    <location>
        <begin position="230"/>
        <end position="272"/>
    </location>
</feature>
<dbReference type="PANTHER" id="PTHR46697">
    <property type="entry name" value="FORMIN-BINDING PROTEIN 4"/>
    <property type="match status" value="1"/>
</dbReference>
<dbReference type="SMART" id="SM00456">
    <property type="entry name" value="WW"/>
    <property type="match status" value="2"/>
</dbReference>
<feature type="compositionally biased region" description="Pro residues" evidence="2">
    <location>
        <begin position="714"/>
        <end position="740"/>
    </location>
</feature>
<feature type="compositionally biased region" description="Pro residues" evidence="2">
    <location>
        <begin position="665"/>
        <end position="690"/>
    </location>
</feature>
<feature type="region of interest" description="Disordered" evidence="2">
    <location>
        <begin position="173"/>
        <end position="196"/>
    </location>
</feature>
<feature type="region of interest" description="Disordered" evidence="2">
    <location>
        <begin position="36"/>
        <end position="88"/>
    </location>
</feature>
<feature type="region of interest" description="Disordered" evidence="2">
    <location>
        <begin position="856"/>
        <end position="920"/>
    </location>
</feature>
<accession>A0ABM0GXQ2</accession>
<keyword evidence="1" id="KW-0175">Coiled coil</keyword>
<feature type="compositionally biased region" description="Polar residues" evidence="2">
    <location>
        <begin position="173"/>
        <end position="183"/>
    </location>
</feature>
<evidence type="ECO:0000313" key="4">
    <source>
        <dbReference type="Proteomes" id="UP000694865"/>
    </source>
</evidence>
<feature type="region of interest" description="Disordered" evidence="2">
    <location>
        <begin position="103"/>
        <end position="135"/>
    </location>
</feature>
<protein>
    <submittedName>
        <fullName evidence="5">Formin-binding protein 4-like</fullName>
    </submittedName>
</protein>
<evidence type="ECO:0000256" key="2">
    <source>
        <dbReference type="SAM" id="MobiDB-lite"/>
    </source>
</evidence>
<gene>
    <name evidence="5" type="primary">LOC100376642</name>
</gene>
<feature type="domain" description="WW" evidence="3">
    <location>
        <begin position="565"/>
        <end position="599"/>
    </location>
</feature>
<dbReference type="Proteomes" id="UP000694865">
    <property type="component" value="Unplaced"/>
</dbReference>
<evidence type="ECO:0000313" key="5">
    <source>
        <dbReference type="RefSeq" id="XP_002739686.2"/>
    </source>
</evidence>
<dbReference type="InterPro" id="IPR001202">
    <property type="entry name" value="WW_dom"/>
</dbReference>
<sequence>MGRRRDKGLAVAGKRRQVLQIGSLSKERDAGIGLLGAYADSGSDSDDGDDNNDDNPTTQHTLVASTSTIQNQSQVSSSSTSAPQTKKPDLDVKVADFLAEIDALETPQDSGEEDYKEVSNNSQPDNVAVDSTTTNGITDPVVGEWQEVCDANTNCVYYWNTVTNEVTWETPENYKSNVSSQQIGEEPKPEPEPEPAYIGPQLPIIGPIMPEEKEESSDSFMYGPSIVPSSTAIEDDSQDTYEPLPPGVDDISLNTGSNLQTYSSPPPSPDYDIDLPVFGKTKLEEKPENLPIFGPIPPFSVEKEPIEPVSVVSVDDLLSKRAKFKLQMQKFIRGENLPASGNEPDNVSSASVAVTAPTVVSSSEISQKTIVTSSSSVPLSDNADIAPDDEEFDIDQQLDLAFERKIGEVPDAVCHQRKIGLATSTTVAVAKPHSSGDDNNDSDVPTVPFKRQKIAKLLQNAKKDIGTQCDTTELEKLAEEEEKLRNKQKNKEEAELKAEIAEFSSLITGKLEFLDIKKSMMTKFQIMLLEVETRILDWREGALDTKYLIRKLQDADWELQQYELSSQPRGWSCHWDRIHKQYYYTNNSTGESQWEFPTEVLEKEKEKGESTSLVPEYHEDNEKGMQNAMAASAASTTLFTPIEPTIPTSVMLPLPVSPSGDSSSPLPPLPPVLEPPPPPPPPETPPPLPDSPEDGEILDVDMDICDANVDVSTPPLPPSSSPPPPPPPMDSPPPPPPGLSPPRHDIIAQVLPVARPAVQVPPAPIMDPVETATVIGQPQMLYTGIESTIAAGTVASSKPVMIISDPVIASTVPMVPKQPTTNAPTAKVKKVKRMKKSAIKKKKELPALVQKWQQIKQEVEKEEEQSSSSEEDKTVVAQRQIAEWKKSQIQSGTANYNPNFQQIQGNWRERLKRKKPSENT</sequence>
<feature type="domain" description="WW" evidence="3">
    <location>
        <begin position="139"/>
        <end position="173"/>
    </location>
</feature>
<dbReference type="PANTHER" id="PTHR46697:SF1">
    <property type="entry name" value="FORMIN-BINDING PROTEIN 4"/>
    <property type="match status" value="1"/>
</dbReference>
<feature type="compositionally biased region" description="Acidic residues" evidence="2">
    <location>
        <begin position="691"/>
        <end position="704"/>
    </location>
</feature>
<dbReference type="InterPro" id="IPR036020">
    <property type="entry name" value="WW_dom_sf"/>
</dbReference>
<feature type="compositionally biased region" description="Low complexity" evidence="2">
    <location>
        <begin position="65"/>
        <end position="85"/>
    </location>
</feature>
<evidence type="ECO:0000256" key="1">
    <source>
        <dbReference type="SAM" id="Coils"/>
    </source>
</evidence>
<evidence type="ECO:0000259" key="3">
    <source>
        <dbReference type="PROSITE" id="PS50020"/>
    </source>
</evidence>
<dbReference type="RefSeq" id="XP_002739686.2">
    <property type="nucleotide sequence ID" value="XM_002739640.2"/>
</dbReference>
<dbReference type="PROSITE" id="PS01159">
    <property type="entry name" value="WW_DOMAIN_1"/>
    <property type="match status" value="1"/>
</dbReference>
<dbReference type="Pfam" id="PF00397">
    <property type="entry name" value="WW"/>
    <property type="match status" value="2"/>
</dbReference>
<feature type="compositionally biased region" description="Low complexity" evidence="2">
    <location>
        <begin position="652"/>
        <end position="664"/>
    </location>
</feature>